<evidence type="ECO:0000313" key="9">
    <source>
        <dbReference type="EMBL" id="KKM75764.1"/>
    </source>
</evidence>
<keyword evidence="3" id="KW-0597">Phosphoprotein</keyword>
<dbReference type="AlphaFoldDB" id="A0A0F9K177"/>
<evidence type="ECO:0000256" key="3">
    <source>
        <dbReference type="ARBA" id="ARBA00022553"/>
    </source>
</evidence>
<dbReference type="InterPro" id="IPR001610">
    <property type="entry name" value="PAC"/>
</dbReference>
<dbReference type="SMART" id="SM00086">
    <property type="entry name" value="PAC"/>
    <property type="match status" value="2"/>
</dbReference>
<dbReference type="InterPro" id="IPR001387">
    <property type="entry name" value="Cro/C1-type_HTH"/>
</dbReference>
<feature type="domain" description="PAS" evidence="6">
    <location>
        <begin position="217"/>
        <end position="253"/>
    </location>
</feature>
<dbReference type="Pfam" id="PF08448">
    <property type="entry name" value="PAS_4"/>
    <property type="match status" value="1"/>
</dbReference>
<comment type="caution">
    <text evidence="9">The sequence shown here is derived from an EMBL/GenBank/DDBJ whole genome shotgun (WGS) entry which is preliminary data.</text>
</comment>
<dbReference type="GO" id="GO:0004673">
    <property type="term" value="F:protein histidine kinase activity"/>
    <property type="evidence" value="ECO:0007669"/>
    <property type="project" value="UniProtKB-EC"/>
</dbReference>
<organism evidence="9">
    <name type="scientific">marine sediment metagenome</name>
    <dbReference type="NCBI Taxonomy" id="412755"/>
    <lineage>
        <taxon>unclassified sequences</taxon>
        <taxon>metagenomes</taxon>
        <taxon>ecological metagenomes</taxon>
    </lineage>
</organism>
<evidence type="ECO:0000256" key="1">
    <source>
        <dbReference type="ARBA" id="ARBA00000085"/>
    </source>
</evidence>
<feature type="domain" description="HTH cro/C1-type" evidence="8">
    <location>
        <begin position="10"/>
        <end position="63"/>
    </location>
</feature>
<keyword evidence="4" id="KW-0808">Transferase</keyword>
<dbReference type="GO" id="GO:0003677">
    <property type="term" value="F:DNA binding"/>
    <property type="evidence" value="ECO:0007669"/>
    <property type="project" value="InterPro"/>
</dbReference>
<reference evidence="9" key="1">
    <citation type="journal article" date="2015" name="Nature">
        <title>Complex archaea that bridge the gap between prokaryotes and eukaryotes.</title>
        <authorList>
            <person name="Spang A."/>
            <person name="Saw J.H."/>
            <person name="Jorgensen S.L."/>
            <person name="Zaremba-Niedzwiedzka K."/>
            <person name="Martijn J."/>
            <person name="Lind A.E."/>
            <person name="van Eijk R."/>
            <person name="Schleper C."/>
            <person name="Guy L."/>
            <person name="Ettema T.J."/>
        </authorList>
    </citation>
    <scope>NUCLEOTIDE SEQUENCE</scope>
</reference>
<evidence type="ECO:0000256" key="2">
    <source>
        <dbReference type="ARBA" id="ARBA00012438"/>
    </source>
</evidence>
<dbReference type="SMART" id="SM00530">
    <property type="entry name" value="HTH_XRE"/>
    <property type="match status" value="1"/>
</dbReference>
<keyword evidence="5" id="KW-0418">Kinase</keyword>
<proteinExistence type="predicted"/>
<evidence type="ECO:0000259" key="7">
    <source>
        <dbReference type="PROSITE" id="PS50113"/>
    </source>
</evidence>
<dbReference type="InterPro" id="IPR035965">
    <property type="entry name" value="PAS-like_dom_sf"/>
</dbReference>
<dbReference type="Gene3D" id="3.30.450.20">
    <property type="entry name" value="PAS domain"/>
    <property type="match status" value="3"/>
</dbReference>
<evidence type="ECO:0000259" key="8">
    <source>
        <dbReference type="PROSITE" id="PS50943"/>
    </source>
</evidence>
<dbReference type="InterPro" id="IPR010982">
    <property type="entry name" value="Lambda_DNA-bd_dom_sf"/>
</dbReference>
<protein>
    <recommendedName>
        <fullName evidence="2">histidine kinase</fullName>
        <ecNumber evidence="2">2.7.13.3</ecNumber>
    </recommendedName>
</protein>
<evidence type="ECO:0000256" key="4">
    <source>
        <dbReference type="ARBA" id="ARBA00022679"/>
    </source>
</evidence>
<dbReference type="PANTHER" id="PTHR43304:SF1">
    <property type="entry name" value="PAC DOMAIN-CONTAINING PROTEIN"/>
    <property type="match status" value="1"/>
</dbReference>
<dbReference type="InterPro" id="IPR052162">
    <property type="entry name" value="Sensor_kinase/Photoreceptor"/>
</dbReference>
<accession>A0A0F9K177</accession>
<dbReference type="InterPro" id="IPR013656">
    <property type="entry name" value="PAS_4"/>
</dbReference>
<sequence length="464" mass="53007">MLKNGFGDRLKDLLKQKGLTQSQVATAAGTSVPSVNRWTRGGEIEYDNLRTLADYLDVNWVWLRYGNEAISSLQESMSDNNAVSDTRREYLSQIMDSEIRMKTALEIAGVVHWEWNVLTDKLDYSDNAQTVFNQTPDQFRLTFLPFSELSIEELVDLFSKHEPYQWDFVYKQDGNETRWFESRGKLIFDLLHRPVKIIAVSAEITNRKKIENALERSEYMMRKIIETVPVGLWAADETSKICLANPEVERIWGGAKYVQLKDYGQYKGRWENTGEEVGAEGWTLARAVSHGETSSPEVVNIEAFDGEKRTILMHATPLFDNDNRIIGAIEVNQDITDFKKTEKSLQQSLSQWDAIFVQSLFGIVSFSQDNTILKINNRLAEYLQKTPTDLMGFSINNLFDAATTLAINEQVEATKDTQVAAFQLFGALKNINDKKSAEIFNMYFVHNHHQQNETATVGFIFLSN</sequence>
<dbReference type="EMBL" id="LAZR01008917">
    <property type="protein sequence ID" value="KKM75764.1"/>
    <property type="molecule type" value="Genomic_DNA"/>
</dbReference>
<dbReference type="InterPro" id="IPR000014">
    <property type="entry name" value="PAS"/>
</dbReference>
<dbReference type="EC" id="2.7.13.3" evidence="2"/>
<dbReference type="SMART" id="SM00091">
    <property type="entry name" value="PAS"/>
    <property type="match status" value="2"/>
</dbReference>
<dbReference type="PROSITE" id="PS50112">
    <property type="entry name" value="PAS"/>
    <property type="match status" value="1"/>
</dbReference>
<feature type="domain" description="PAC" evidence="7">
    <location>
        <begin position="164"/>
        <end position="216"/>
    </location>
</feature>
<dbReference type="SUPFAM" id="SSF55785">
    <property type="entry name" value="PYP-like sensor domain (PAS domain)"/>
    <property type="match status" value="3"/>
</dbReference>
<dbReference type="PROSITE" id="PS50943">
    <property type="entry name" value="HTH_CROC1"/>
    <property type="match status" value="1"/>
</dbReference>
<evidence type="ECO:0000259" key="6">
    <source>
        <dbReference type="PROSITE" id="PS50112"/>
    </source>
</evidence>
<comment type="catalytic activity">
    <reaction evidence="1">
        <text>ATP + protein L-histidine = ADP + protein N-phospho-L-histidine.</text>
        <dbReference type="EC" id="2.7.13.3"/>
    </reaction>
</comment>
<dbReference type="InterPro" id="IPR000700">
    <property type="entry name" value="PAS-assoc_C"/>
</dbReference>
<dbReference type="Gene3D" id="1.10.260.40">
    <property type="entry name" value="lambda repressor-like DNA-binding domains"/>
    <property type="match status" value="1"/>
</dbReference>
<dbReference type="PROSITE" id="PS50113">
    <property type="entry name" value="PAC"/>
    <property type="match status" value="2"/>
</dbReference>
<dbReference type="SUPFAM" id="SSF47413">
    <property type="entry name" value="lambda repressor-like DNA-binding domains"/>
    <property type="match status" value="1"/>
</dbReference>
<dbReference type="NCBIfam" id="TIGR00229">
    <property type="entry name" value="sensory_box"/>
    <property type="match status" value="1"/>
</dbReference>
<dbReference type="Pfam" id="PF01381">
    <property type="entry name" value="HTH_3"/>
    <property type="match status" value="1"/>
</dbReference>
<gene>
    <name evidence="9" type="ORF">LCGC14_1386910</name>
</gene>
<evidence type="ECO:0000256" key="5">
    <source>
        <dbReference type="ARBA" id="ARBA00022777"/>
    </source>
</evidence>
<dbReference type="Pfam" id="PF13426">
    <property type="entry name" value="PAS_9"/>
    <property type="match status" value="1"/>
</dbReference>
<dbReference type="CDD" id="cd00093">
    <property type="entry name" value="HTH_XRE"/>
    <property type="match status" value="1"/>
</dbReference>
<name>A0A0F9K177_9ZZZZ</name>
<dbReference type="PANTHER" id="PTHR43304">
    <property type="entry name" value="PHYTOCHROME-LIKE PROTEIN CPH1"/>
    <property type="match status" value="1"/>
</dbReference>
<feature type="domain" description="PAC" evidence="7">
    <location>
        <begin position="294"/>
        <end position="347"/>
    </location>
</feature>